<reference evidence="2 3" key="1">
    <citation type="submission" date="2023-06" db="EMBL/GenBank/DDBJ databases">
        <authorList>
            <person name="Zeman M."/>
            <person name="Kubasova T."/>
            <person name="Jahodarova E."/>
            <person name="Nykrynova M."/>
            <person name="Rychlik I."/>
        </authorList>
    </citation>
    <scope>NUCLEOTIDE SEQUENCE [LARGE SCALE GENOMIC DNA]</scope>
    <source>
        <strain evidence="2 3">ET4</strain>
    </source>
</reference>
<gene>
    <name evidence="2" type="ORF">QUW02_11385</name>
</gene>
<dbReference type="Gene3D" id="3.30.160.60">
    <property type="entry name" value="Classic Zinc Finger"/>
    <property type="match status" value="1"/>
</dbReference>
<evidence type="ECO:0000313" key="3">
    <source>
        <dbReference type="Proteomes" id="UP001228403"/>
    </source>
</evidence>
<comment type="caution">
    <text evidence="2">The sequence shown here is derived from an EMBL/GenBank/DDBJ whole genome shotgun (WGS) entry which is preliminary data.</text>
</comment>
<dbReference type="InterPro" id="IPR036236">
    <property type="entry name" value="Znf_C2H2_sf"/>
</dbReference>
<proteinExistence type="predicted"/>
<dbReference type="InterPro" id="IPR013087">
    <property type="entry name" value="Znf_C2H2_type"/>
</dbReference>
<reference evidence="3" key="2">
    <citation type="submission" date="2023-07" db="EMBL/GenBank/DDBJ databases">
        <title>Identification and characterization of horizontal gene transfer across gut microbiota members of farm animals based on homology search.</title>
        <authorList>
            <person name="Schwarzerova J."/>
            <person name="Nykrynova M."/>
            <person name="Jureckova K."/>
            <person name="Cejkova D."/>
            <person name="Rychlik I."/>
        </authorList>
    </citation>
    <scope>NUCLEOTIDE SEQUENCE [LARGE SCALE GENOMIC DNA]</scope>
    <source>
        <strain evidence="3">ET4</strain>
    </source>
</reference>
<protein>
    <submittedName>
        <fullName evidence="2">C2H2-type zinc finger protein</fullName>
    </submittedName>
</protein>
<dbReference type="Proteomes" id="UP001228403">
    <property type="component" value="Unassembled WGS sequence"/>
</dbReference>
<dbReference type="EMBL" id="JAUDCF010000034">
    <property type="protein sequence ID" value="MDM8146513.1"/>
    <property type="molecule type" value="Genomic_DNA"/>
</dbReference>
<organism evidence="2 3">
    <name type="scientific">Bacteroides eggerthii</name>
    <dbReference type="NCBI Taxonomy" id="28111"/>
    <lineage>
        <taxon>Bacteria</taxon>
        <taxon>Pseudomonadati</taxon>
        <taxon>Bacteroidota</taxon>
        <taxon>Bacteroidia</taxon>
        <taxon>Bacteroidales</taxon>
        <taxon>Bacteroidaceae</taxon>
        <taxon>Bacteroides</taxon>
    </lineage>
</organism>
<dbReference type="SUPFAM" id="SSF57667">
    <property type="entry name" value="beta-beta-alpha zinc fingers"/>
    <property type="match status" value="1"/>
</dbReference>
<feature type="domain" description="C2H2-type" evidence="1">
    <location>
        <begin position="74"/>
        <end position="89"/>
    </location>
</feature>
<evidence type="ECO:0000313" key="2">
    <source>
        <dbReference type="EMBL" id="MDM8146513.1"/>
    </source>
</evidence>
<dbReference type="Pfam" id="PF13912">
    <property type="entry name" value="zf-C2H2_6"/>
    <property type="match status" value="1"/>
</dbReference>
<name>A0ABT7U8D6_9BACE</name>
<evidence type="ECO:0000259" key="1">
    <source>
        <dbReference type="Pfam" id="PF13912"/>
    </source>
</evidence>
<keyword evidence="3" id="KW-1185">Reference proteome</keyword>
<accession>A0ABT7U8D6</accession>
<sequence length="110" mass="12399">MTTSIITYLFLLSVITEAYEPNSITMERKNYYCEYCGKKFPDVRTLTSGTCTYHPDGSNKGRHKLYEGTEKSKYTCKYCGKQFPSIQVMVGGQCVNHPNGTNKGRHAPAL</sequence>